<dbReference type="Pfam" id="PF17973">
    <property type="entry name" value="bMG10"/>
    <property type="match status" value="1"/>
</dbReference>
<dbReference type="Pfam" id="PF07703">
    <property type="entry name" value="A2M_BRD"/>
    <property type="match status" value="1"/>
</dbReference>
<dbReference type="SMART" id="SM01360">
    <property type="entry name" value="A2M"/>
    <property type="match status" value="1"/>
</dbReference>
<dbReference type="SMART" id="SM01359">
    <property type="entry name" value="A2M_N_2"/>
    <property type="match status" value="1"/>
</dbReference>
<accession>A0A0U3CBP3</accession>
<evidence type="ECO:0000256" key="2">
    <source>
        <dbReference type="SAM" id="MobiDB-lite"/>
    </source>
</evidence>
<feature type="region of interest" description="Disordered" evidence="2">
    <location>
        <begin position="811"/>
        <end position="844"/>
    </location>
</feature>
<dbReference type="InterPro" id="IPR013783">
    <property type="entry name" value="Ig-like_fold"/>
</dbReference>
<dbReference type="Pfam" id="PF00207">
    <property type="entry name" value="A2M"/>
    <property type="match status" value="1"/>
</dbReference>
<evidence type="ECO:0000313" key="4">
    <source>
        <dbReference type="Proteomes" id="UP000060699"/>
    </source>
</evidence>
<comment type="similarity">
    <text evidence="1">Belongs to the protease inhibitor I39 (alpha-2-macroglobulin) family. Bacterial alpha-2-macroglobulin subfamily.</text>
</comment>
<dbReference type="GO" id="GO:0004866">
    <property type="term" value="F:endopeptidase inhibitor activity"/>
    <property type="evidence" value="ECO:0007669"/>
    <property type="project" value="InterPro"/>
</dbReference>
<keyword evidence="4" id="KW-1185">Reference proteome</keyword>
<dbReference type="Pfam" id="PF01835">
    <property type="entry name" value="MG2"/>
    <property type="match status" value="1"/>
</dbReference>
<proteinExistence type="inferred from homology"/>
<dbReference type="PANTHER" id="PTHR40094">
    <property type="entry name" value="ALPHA-2-MACROGLOBULIN HOMOLOG"/>
    <property type="match status" value="1"/>
</dbReference>
<dbReference type="InterPro" id="IPR041246">
    <property type="entry name" value="Bact_MG10"/>
</dbReference>
<gene>
    <name evidence="3" type="ORF">RD2015_1684</name>
</gene>
<dbReference type="InterPro" id="IPR051802">
    <property type="entry name" value="YfhM-like"/>
</dbReference>
<reference evidence="3 4" key="1">
    <citation type="submission" date="2015-12" db="EMBL/GenBank/DDBJ databases">
        <title>Complete genome of Roseateles depolymerans KCTC 42856.</title>
        <authorList>
            <person name="Kim K.M."/>
        </authorList>
    </citation>
    <scope>NUCLEOTIDE SEQUENCE [LARGE SCALE GENOMIC DNA]</scope>
    <source>
        <strain evidence="3 4">KCTC 42856</strain>
    </source>
</reference>
<dbReference type="InterPro" id="IPR011625">
    <property type="entry name" value="A2M_N_BRD"/>
</dbReference>
<dbReference type="InterPro" id="IPR001599">
    <property type="entry name" value="Macroglobln_a2"/>
</dbReference>
<dbReference type="STRING" id="76731.RD2015_1684"/>
<dbReference type="InterPro" id="IPR002890">
    <property type="entry name" value="MG2"/>
</dbReference>
<sequence>MRDLIHSLIRSGAACVATLLQNIHKLDRLPVVAVAAFLGSASLPLQAMQLSKMVPEGEVRTVANVVVQFTESVKPIGDLRGEAPVSVRCTPEGVAAGEGRWTNDKEWVFEFKRPLPSGARCSIQASDSFTPTAPGVSRTWVGKREVKFFVSAPFVERTNPWEGSEVEEEQRFLLKLSATAKASSIAAGMWCETSSTGERIPVVMAPDADRVAAMKSQRIPPGNDTWVMVGCQRPLPPGSRLGLIWGPGIASAVDSTVTTRGEQRLNFTVRKPLTAEFSCERERANSPCIPIRPVEVSFSEPIAKDLAMAVRLRGPDNKLYSPSKEKSTNNGDDGATLRRVVFPFPLPESTSLQLELPKGIKDVSGRPLSNAASFPMTVQTGAAPPLAKFAASPFGIVEWDTREPSLVPLTLRHVQPELQTGGPGKVLVKRVTDDLEVLRWFSKLRKAGFEEWTSREAPMLKGDSTALPLELPKSDNPKADMEVVGVPLRQPGYHVLEVASPRLGKSLLEPPATMYVRTGVLVTNLGIHFKLGRDNSIAWVTSLDGGRPVPGAKVSVYSCTGQALWSGKTDDNGIARIDRPNLQQDTRGDCLGESGLYVTARQTPAGQAEDFSFLFTSWTRGIETWRFNLPISYGSAETTARAHTITDRPLLRPGEQLSMKHFFRLETLQGLSDATPDQLPDQLRIIFAATGEEVSKLPLKWTSPRYALSTWQVPPGAKLGSYRLVLQRGADGQRSMRQWDSGGIKVDEIRIPLVDARLLPPKSSTAGAKEANWGAQLNYMAGGPMAQAPVQISAVLQPRWMSYPGYDDFAFEPPENRNADAAVSSRDSGNEDGPDGETEGTDLGNRQLLLDKLALKTDKQGAAQFRVPLGSPITRPSELRVELTYQDPDGQSHTRSASQVLWPADVQVGLRAPTWIANGQALPIQTIVLDTDGKPVAGRSVSITARQINTVSTRKRLVGGFYAYEQKRTVKDLGELCKATSDAQGLARCEIRIEQSGQVELIATATDSSSRKSQSARPVWVTRAGELWFDQENDDRIDVIADRRRWEPGETARFQVRMPYRDATALITVEREGLLYSEVRRLSGRDPWVDVKIDKDWAPNAFVGVTVVRGRLRDVPWYSFFTWGWRDPGQWWRAWRASGDYQPPTAMVDLAKPSFKMGMAGIEVGRSKHELKVEVLPQQAQYGVRQSAQVRVRVTQDGRPVPDAQLAFAAVDEGLLTLSPNGSWKLLDHLLQQRPWMVSTSTAHSEIIGRRHYGRKAVAAGGGGGFATRELFDTLLTWQPAVTLNAQGEAVIQVPLNDSLTRFRLVAIADAPGQRFGTGENSLTVGQDLQLLSGLPPLARENDKMEAMLTVRNTTSRAMTLNLSLKGVATLETGEQPIPPQTRQLALAAGGAEVVSWPVVIPDGAQRISWEAQALEQGGAGAKDAMKVVQQVQPAVPLRVLQATLRQIDGSLSLPVSAPADALPPQGVKRGGIQLGLQPRLSSALPGIRRFFATYPYNCLEQQTSKIIALHDDAAWTTLMGQLSTYQDRDGLLGYYPLSSTYNQGSDVLTAYILSVAKESGRGLPDSAQTRALDGLAAFVEGRIARNQWSPRPDDEPRRIAALAALSRYGRVTARQLSTVDAARLPTWPTAAVIDWLVIQQRQPASPQRDAQLAAAQNQLRARMSYAGSTLRFVNEDTDAWWWLMDSGDSNASRLLLAVINDPSWKDEVPRIVTGALARQERGAWYNTTANLWGALALERFGAVFESKAVAGKTEAALGGQRASLDWTAQPKGGNLSLPWPSGGSGPVTVTQSGEGRPWVTVQALAAVPLRSPLSAGYSVKRSIIPVTQKAAPAWTRGDVLRIRLEVDATADMSWVVLSDPLPTGAAVVTGTIDADGERAEGQAWPSYIERSFAAWRAYFAYLPQGHHVFEYTVRLNNAGRFQMPSTRVEAMYAPDRFGESPNATMEVAP</sequence>
<dbReference type="EMBL" id="CP013729">
    <property type="protein sequence ID" value="ALV06168.1"/>
    <property type="molecule type" value="Genomic_DNA"/>
</dbReference>
<dbReference type="SUPFAM" id="SSF48239">
    <property type="entry name" value="Terpenoid cyclases/Protein prenyltransferases"/>
    <property type="match status" value="1"/>
</dbReference>
<dbReference type="KEGG" id="rdp:RD2015_1684"/>
<organism evidence="3 4">
    <name type="scientific">Roseateles depolymerans</name>
    <dbReference type="NCBI Taxonomy" id="76731"/>
    <lineage>
        <taxon>Bacteria</taxon>
        <taxon>Pseudomonadati</taxon>
        <taxon>Pseudomonadota</taxon>
        <taxon>Betaproteobacteria</taxon>
        <taxon>Burkholderiales</taxon>
        <taxon>Sphaerotilaceae</taxon>
        <taxon>Roseateles</taxon>
    </lineage>
</organism>
<name>A0A0U3CBP3_9BURK</name>
<feature type="compositionally biased region" description="Acidic residues" evidence="2">
    <location>
        <begin position="830"/>
        <end position="840"/>
    </location>
</feature>
<dbReference type="PATRIC" id="fig|76731.3.peg.1724"/>
<evidence type="ECO:0000313" key="3">
    <source>
        <dbReference type="EMBL" id="ALV06168.1"/>
    </source>
</evidence>
<dbReference type="Pfam" id="PF11974">
    <property type="entry name" value="bMG3"/>
    <property type="match status" value="1"/>
</dbReference>
<dbReference type="Proteomes" id="UP000060699">
    <property type="component" value="Chromosome"/>
</dbReference>
<dbReference type="PANTHER" id="PTHR40094:SF1">
    <property type="entry name" value="UBIQUITIN DOMAIN-CONTAINING PROTEIN"/>
    <property type="match status" value="1"/>
</dbReference>
<dbReference type="InterPro" id="IPR021868">
    <property type="entry name" value="Alpha_2_Macroglob_MG3"/>
</dbReference>
<evidence type="ECO:0000256" key="1">
    <source>
        <dbReference type="ARBA" id="ARBA00010556"/>
    </source>
</evidence>
<dbReference type="InterPro" id="IPR008930">
    <property type="entry name" value="Terpenoid_cyclase/PrenylTrfase"/>
</dbReference>
<dbReference type="Gene3D" id="2.60.40.10">
    <property type="entry name" value="Immunoglobulins"/>
    <property type="match status" value="1"/>
</dbReference>
<protein>
    <submittedName>
        <fullName evidence="3">Large extracellular alpha-helical protein</fullName>
    </submittedName>
</protein>